<feature type="transmembrane region" description="Helical" evidence="1">
    <location>
        <begin position="203"/>
        <end position="223"/>
    </location>
</feature>
<dbReference type="RefSeq" id="WP_074817404.1">
    <property type="nucleotide sequence ID" value="NZ_FNTI01000001.1"/>
</dbReference>
<gene>
    <name evidence="2" type="ORF">SAMN05444171_1495</name>
</gene>
<dbReference type="InterPro" id="IPR046291">
    <property type="entry name" value="DUF6328"/>
</dbReference>
<dbReference type="Proteomes" id="UP000183208">
    <property type="component" value="Unassembled WGS sequence"/>
</dbReference>
<evidence type="ECO:0000313" key="2">
    <source>
        <dbReference type="EMBL" id="SEC47287.1"/>
    </source>
</evidence>
<dbReference type="AlphaFoldDB" id="A0A1H4SSX6"/>
<dbReference type="EMBL" id="FNTI01000001">
    <property type="protein sequence ID" value="SEC47287.1"/>
    <property type="molecule type" value="Genomic_DNA"/>
</dbReference>
<feature type="transmembrane region" description="Helical" evidence="1">
    <location>
        <begin position="116"/>
        <end position="141"/>
    </location>
</feature>
<protein>
    <submittedName>
        <fullName evidence="2">Uncharacterized protein</fullName>
    </submittedName>
</protein>
<reference evidence="2 3" key="1">
    <citation type="submission" date="2016-10" db="EMBL/GenBank/DDBJ databases">
        <authorList>
            <person name="de Groot N.N."/>
        </authorList>
    </citation>
    <scope>NUCLEOTIDE SEQUENCE [LARGE SCALE GENOMIC DNA]</scope>
    <source>
        <strain evidence="2 3">GAS522</strain>
    </source>
</reference>
<feature type="transmembrane region" description="Helical" evidence="1">
    <location>
        <begin position="18"/>
        <end position="35"/>
    </location>
</feature>
<evidence type="ECO:0000256" key="1">
    <source>
        <dbReference type="SAM" id="Phobius"/>
    </source>
</evidence>
<feature type="transmembrane region" description="Helical" evidence="1">
    <location>
        <begin position="87"/>
        <end position="110"/>
    </location>
</feature>
<keyword evidence="1" id="KW-0472">Membrane</keyword>
<organism evidence="2 3">
    <name type="scientific">Bradyrhizobium lablabi</name>
    <dbReference type="NCBI Taxonomy" id="722472"/>
    <lineage>
        <taxon>Bacteria</taxon>
        <taxon>Pseudomonadati</taxon>
        <taxon>Pseudomonadota</taxon>
        <taxon>Alphaproteobacteria</taxon>
        <taxon>Hyphomicrobiales</taxon>
        <taxon>Nitrobacteraceae</taxon>
        <taxon>Bradyrhizobium</taxon>
    </lineage>
</organism>
<feature type="transmembrane region" description="Helical" evidence="1">
    <location>
        <begin position="170"/>
        <end position="191"/>
    </location>
</feature>
<dbReference type="OrthoDB" id="7376543at2"/>
<sequence length="315" mass="33723">MSRELDKKLKTALNETRLLILGAQVLLGFQFQAFFQDGFSELSQHSRYLSLFGLVSIVLAVTFLFVPSMQHRLVEQGRSSTRLIGATSFYAGLGLAPLALSLTLSTYVVIGRHFGVAAGLIGGLGLGILSAIAWFGLEYLIGLAPENQIMDTTETPLGTKIEQLLTEARVIIPGAQALFGFQFVAMLTAGFDRLPQASKVMHALALGLIAINIVLLMMPAALHRLSYGGGESGEFLRIGSALVIAAPIFLAGGIATEAYVVLQKVIEDARWSAGGACATFLAIALCWYALPIVLRVSRNRSPVGGRKLKASTRSR</sequence>
<name>A0A1H4SSX6_9BRAD</name>
<proteinExistence type="predicted"/>
<dbReference type="Pfam" id="PF19853">
    <property type="entry name" value="DUF6328"/>
    <property type="match status" value="2"/>
</dbReference>
<feature type="transmembrane region" description="Helical" evidence="1">
    <location>
        <begin position="235"/>
        <end position="259"/>
    </location>
</feature>
<evidence type="ECO:0000313" key="3">
    <source>
        <dbReference type="Proteomes" id="UP000183208"/>
    </source>
</evidence>
<feature type="transmembrane region" description="Helical" evidence="1">
    <location>
        <begin position="47"/>
        <end position="66"/>
    </location>
</feature>
<keyword evidence="1" id="KW-0812">Transmembrane</keyword>
<feature type="transmembrane region" description="Helical" evidence="1">
    <location>
        <begin position="271"/>
        <end position="290"/>
    </location>
</feature>
<keyword evidence="1" id="KW-1133">Transmembrane helix</keyword>
<accession>A0A1H4SSX6</accession>